<reference evidence="2 3" key="1">
    <citation type="submission" date="2016-07" db="EMBL/GenBank/DDBJ databases">
        <title>Pervasive Adenine N6-methylation of Active Genes in Fungi.</title>
        <authorList>
            <consortium name="DOE Joint Genome Institute"/>
            <person name="Mondo S.J."/>
            <person name="Dannebaum R.O."/>
            <person name="Kuo R.C."/>
            <person name="Labutti K."/>
            <person name="Haridas S."/>
            <person name="Kuo A."/>
            <person name="Salamov A."/>
            <person name="Ahrendt S.R."/>
            <person name="Lipzen A."/>
            <person name="Sullivan W."/>
            <person name="Andreopoulos W.B."/>
            <person name="Clum A."/>
            <person name="Lindquist E."/>
            <person name="Daum C."/>
            <person name="Ramamoorthy G.K."/>
            <person name="Gryganskyi A."/>
            <person name="Culley D."/>
            <person name="Magnuson J.K."/>
            <person name="James T.Y."/>
            <person name="O'Malley M.A."/>
            <person name="Stajich J.E."/>
            <person name="Spatafora J.W."/>
            <person name="Visel A."/>
            <person name="Grigoriev I.V."/>
        </authorList>
    </citation>
    <scope>NUCLEOTIDE SEQUENCE [LARGE SCALE GENOMIC DNA]</scope>
    <source>
        <strain evidence="2 3">CBS 931.73</strain>
    </source>
</reference>
<feature type="region of interest" description="Disordered" evidence="1">
    <location>
        <begin position="60"/>
        <end position="82"/>
    </location>
</feature>
<proteinExistence type="predicted"/>
<keyword evidence="3" id="KW-1185">Reference proteome</keyword>
<evidence type="ECO:0000313" key="2">
    <source>
        <dbReference type="EMBL" id="ORX94616.1"/>
    </source>
</evidence>
<sequence>MSNQSSHQKEYNLNSTLEIFVERPGYPIRWTGKVELNHLIVVRWTLISSEPPLLDKCTNHSSSHYQHRHHHHHHTQHPTWVE</sequence>
<evidence type="ECO:0000256" key="1">
    <source>
        <dbReference type="SAM" id="MobiDB-lite"/>
    </source>
</evidence>
<dbReference type="Proteomes" id="UP000193498">
    <property type="component" value="Unassembled WGS sequence"/>
</dbReference>
<organism evidence="2 3">
    <name type="scientific">Basidiobolus meristosporus CBS 931.73</name>
    <dbReference type="NCBI Taxonomy" id="1314790"/>
    <lineage>
        <taxon>Eukaryota</taxon>
        <taxon>Fungi</taxon>
        <taxon>Fungi incertae sedis</taxon>
        <taxon>Zoopagomycota</taxon>
        <taxon>Entomophthoromycotina</taxon>
        <taxon>Basidiobolomycetes</taxon>
        <taxon>Basidiobolales</taxon>
        <taxon>Basidiobolaceae</taxon>
        <taxon>Basidiobolus</taxon>
    </lineage>
</organism>
<comment type="caution">
    <text evidence="2">The sequence shown here is derived from an EMBL/GenBank/DDBJ whole genome shotgun (WGS) entry which is preliminary data.</text>
</comment>
<evidence type="ECO:0000313" key="3">
    <source>
        <dbReference type="Proteomes" id="UP000193498"/>
    </source>
</evidence>
<feature type="compositionally biased region" description="Basic residues" evidence="1">
    <location>
        <begin position="65"/>
        <end position="76"/>
    </location>
</feature>
<protein>
    <submittedName>
        <fullName evidence="2">Uncharacterized protein</fullName>
    </submittedName>
</protein>
<dbReference type="InParanoid" id="A0A1Y1YA33"/>
<dbReference type="AlphaFoldDB" id="A0A1Y1YA33"/>
<name>A0A1Y1YA33_9FUNG</name>
<gene>
    <name evidence="2" type="ORF">K493DRAFT_29789</name>
</gene>
<dbReference type="EMBL" id="MCFE01000200">
    <property type="protein sequence ID" value="ORX94616.1"/>
    <property type="molecule type" value="Genomic_DNA"/>
</dbReference>
<accession>A0A1Y1YA33</accession>